<comment type="caution">
    <text evidence="2">The sequence shown here is derived from an EMBL/GenBank/DDBJ whole genome shotgun (WGS) entry which is preliminary data.</text>
</comment>
<protein>
    <submittedName>
        <fullName evidence="2">Uncharacterized protein</fullName>
    </submittedName>
</protein>
<feature type="region of interest" description="Disordered" evidence="1">
    <location>
        <begin position="23"/>
        <end position="43"/>
    </location>
</feature>
<sequence>MKLSKIHTVTKAPITKIGEEKGEVRPHQRVYHTSSDENRPKTAIPEGRITPILEITESFQKGLCFNDKRTMSLSDKDKVCLICHEDMCKSAERIQELHCAHRFHKEEARRLEQSVPRRSSDTAAGLLRRLSVQRRKSADGSISAAREQHTPLRQLSLRRHR</sequence>
<dbReference type="SUPFAM" id="SSF57850">
    <property type="entry name" value="RING/U-box"/>
    <property type="match status" value="1"/>
</dbReference>
<gene>
    <name evidence="2" type="ORF">GOODEAATRI_023266</name>
</gene>
<organism evidence="2 3">
    <name type="scientific">Goodea atripinnis</name>
    <dbReference type="NCBI Taxonomy" id="208336"/>
    <lineage>
        <taxon>Eukaryota</taxon>
        <taxon>Metazoa</taxon>
        <taxon>Chordata</taxon>
        <taxon>Craniata</taxon>
        <taxon>Vertebrata</taxon>
        <taxon>Euteleostomi</taxon>
        <taxon>Actinopterygii</taxon>
        <taxon>Neopterygii</taxon>
        <taxon>Teleostei</taxon>
        <taxon>Neoteleostei</taxon>
        <taxon>Acanthomorphata</taxon>
        <taxon>Ovalentaria</taxon>
        <taxon>Atherinomorphae</taxon>
        <taxon>Cyprinodontiformes</taxon>
        <taxon>Goodeidae</taxon>
        <taxon>Goodea</taxon>
    </lineage>
</organism>
<name>A0ABV0MW17_9TELE</name>
<keyword evidence="3" id="KW-1185">Reference proteome</keyword>
<reference evidence="2 3" key="1">
    <citation type="submission" date="2021-06" db="EMBL/GenBank/DDBJ databases">
        <authorList>
            <person name="Palmer J.M."/>
        </authorList>
    </citation>
    <scope>NUCLEOTIDE SEQUENCE [LARGE SCALE GENOMIC DNA]</scope>
    <source>
        <strain evidence="2 3">GA_2019</strain>
        <tissue evidence="2">Muscle</tissue>
    </source>
</reference>
<dbReference type="Proteomes" id="UP001476798">
    <property type="component" value="Unassembled WGS sequence"/>
</dbReference>
<evidence type="ECO:0000313" key="3">
    <source>
        <dbReference type="Proteomes" id="UP001476798"/>
    </source>
</evidence>
<dbReference type="EMBL" id="JAHRIO010012476">
    <property type="protein sequence ID" value="MEQ2162779.1"/>
    <property type="molecule type" value="Genomic_DNA"/>
</dbReference>
<evidence type="ECO:0000256" key="1">
    <source>
        <dbReference type="SAM" id="MobiDB-lite"/>
    </source>
</evidence>
<evidence type="ECO:0000313" key="2">
    <source>
        <dbReference type="EMBL" id="MEQ2162779.1"/>
    </source>
</evidence>
<proteinExistence type="predicted"/>
<accession>A0ABV0MW17</accession>